<dbReference type="Proteomes" id="UP000634136">
    <property type="component" value="Unassembled WGS sequence"/>
</dbReference>
<organism evidence="1 2">
    <name type="scientific">Senna tora</name>
    <dbReference type="NCBI Taxonomy" id="362788"/>
    <lineage>
        <taxon>Eukaryota</taxon>
        <taxon>Viridiplantae</taxon>
        <taxon>Streptophyta</taxon>
        <taxon>Embryophyta</taxon>
        <taxon>Tracheophyta</taxon>
        <taxon>Spermatophyta</taxon>
        <taxon>Magnoliopsida</taxon>
        <taxon>eudicotyledons</taxon>
        <taxon>Gunneridae</taxon>
        <taxon>Pentapetalae</taxon>
        <taxon>rosids</taxon>
        <taxon>fabids</taxon>
        <taxon>Fabales</taxon>
        <taxon>Fabaceae</taxon>
        <taxon>Caesalpinioideae</taxon>
        <taxon>Cassia clade</taxon>
        <taxon>Senna</taxon>
    </lineage>
</organism>
<name>A0A835C7G9_9FABA</name>
<accession>A0A835C7G9</accession>
<reference evidence="1" key="1">
    <citation type="submission" date="2020-09" db="EMBL/GenBank/DDBJ databases">
        <title>Genome-Enabled Discovery of Anthraquinone Biosynthesis in Senna tora.</title>
        <authorList>
            <person name="Kang S.-H."/>
            <person name="Pandey R.P."/>
            <person name="Lee C.-M."/>
            <person name="Sim J.-S."/>
            <person name="Jeong J.-T."/>
            <person name="Choi B.-S."/>
            <person name="Jung M."/>
            <person name="Ginzburg D."/>
            <person name="Zhao K."/>
            <person name="Won S.Y."/>
            <person name="Oh T.-J."/>
            <person name="Yu Y."/>
            <person name="Kim N.-H."/>
            <person name="Lee O.R."/>
            <person name="Lee T.-H."/>
            <person name="Bashyal P."/>
            <person name="Kim T.-S."/>
            <person name="Lee W.-H."/>
            <person name="Kawkins C."/>
            <person name="Kim C.-K."/>
            <person name="Kim J.S."/>
            <person name="Ahn B.O."/>
            <person name="Rhee S.Y."/>
            <person name="Sohng J.K."/>
        </authorList>
    </citation>
    <scope>NUCLEOTIDE SEQUENCE</scope>
    <source>
        <tissue evidence="1">Leaf</tissue>
    </source>
</reference>
<gene>
    <name evidence="1" type="ORF">G2W53_014145</name>
</gene>
<protein>
    <submittedName>
        <fullName evidence="1">Uncharacterized protein</fullName>
    </submittedName>
</protein>
<keyword evidence="2" id="KW-1185">Reference proteome</keyword>
<evidence type="ECO:0000313" key="1">
    <source>
        <dbReference type="EMBL" id="KAF7831812.1"/>
    </source>
</evidence>
<sequence length="21" mass="2377">MVMDVRDACAINLKVEKLDGR</sequence>
<proteinExistence type="predicted"/>
<comment type="caution">
    <text evidence="1">The sequence shown here is derived from an EMBL/GenBank/DDBJ whole genome shotgun (WGS) entry which is preliminary data.</text>
</comment>
<dbReference type="EMBL" id="JAAIUW010000005">
    <property type="protein sequence ID" value="KAF7831812.1"/>
    <property type="molecule type" value="Genomic_DNA"/>
</dbReference>
<evidence type="ECO:0000313" key="2">
    <source>
        <dbReference type="Proteomes" id="UP000634136"/>
    </source>
</evidence>
<dbReference type="AlphaFoldDB" id="A0A835C7G9"/>